<dbReference type="Proteomes" id="UP000236333">
    <property type="component" value="Unassembled WGS sequence"/>
</dbReference>
<dbReference type="AlphaFoldDB" id="A0A2J7ZX08"/>
<gene>
    <name evidence="1" type="ORF">TSOC_008929</name>
</gene>
<dbReference type="EMBL" id="PGGS01000358">
    <property type="protein sequence ID" value="PNH04799.1"/>
    <property type="molecule type" value="Genomic_DNA"/>
</dbReference>
<keyword evidence="2" id="KW-1185">Reference proteome</keyword>
<feature type="non-terminal residue" evidence="1">
    <location>
        <position position="63"/>
    </location>
</feature>
<protein>
    <submittedName>
        <fullName evidence="1">Uncharacterized protein</fullName>
    </submittedName>
</protein>
<sequence length="63" mass="6129">MPAADLGPGGREKRGAFRVPNAAMLTSVIKRLSAAVAPGGPAAQVSAAKPVTDLGLGSMGVVS</sequence>
<organism evidence="1 2">
    <name type="scientific">Tetrabaena socialis</name>
    <dbReference type="NCBI Taxonomy" id="47790"/>
    <lineage>
        <taxon>Eukaryota</taxon>
        <taxon>Viridiplantae</taxon>
        <taxon>Chlorophyta</taxon>
        <taxon>core chlorophytes</taxon>
        <taxon>Chlorophyceae</taxon>
        <taxon>CS clade</taxon>
        <taxon>Chlamydomonadales</taxon>
        <taxon>Tetrabaenaceae</taxon>
        <taxon>Tetrabaena</taxon>
    </lineage>
</organism>
<comment type="caution">
    <text evidence="1">The sequence shown here is derived from an EMBL/GenBank/DDBJ whole genome shotgun (WGS) entry which is preliminary data.</text>
</comment>
<accession>A0A2J7ZX08</accession>
<proteinExistence type="predicted"/>
<evidence type="ECO:0000313" key="2">
    <source>
        <dbReference type="Proteomes" id="UP000236333"/>
    </source>
</evidence>
<reference evidence="1 2" key="1">
    <citation type="journal article" date="2017" name="Mol. Biol. Evol.">
        <title>The 4-celled Tetrabaena socialis nuclear genome reveals the essential components for genetic control of cell number at the origin of multicellularity in the volvocine lineage.</title>
        <authorList>
            <person name="Featherston J."/>
            <person name="Arakaki Y."/>
            <person name="Hanschen E.R."/>
            <person name="Ferris P.J."/>
            <person name="Michod R.E."/>
            <person name="Olson B.J.S.C."/>
            <person name="Nozaki H."/>
            <person name="Durand P.M."/>
        </authorList>
    </citation>
    <scope>NUCLEOTIDE SEQUENCE [LARGE SCALE GENOMIC DNA]</scope>
    <source>
        <strain evidence="1 2">NIES-571</strain>
    </source>
</reference>
<evidence type="ECO:0000313" key="1">
    <source>
        <dbReference type="EMBL" id="PNH04799.1"/>
    </source>
</evidence>
<name>A0A2J7ZX08_9CHLO</name>